<evidence type="ECO:0000313" key="1">
    <source>
        <dbReference type="EMBL" id="CAG6692907.1"/>
    </source>
</evidence>
<sequence length="100" mass="11725">MMDGLFWFYSGIIICDEHSCVTGLYFFLVSLQKKSYSVIFIREKSRGIEFDSLTKNSFPISPFFLSHSLLHNHPLPHLPLSPSIPFFTFYYTTYRECIVI</sequence>
<dbReference type="EMBL" id="HBUF01309797">
    <property type="protein sequence ID" value="CAG6692907.1"/>
    <property type="molecule type" value="Transcribed_RNA"/>
</dbReference>
<organism evidence="1">
    <name type="scientific">Cacopsylla melanoneura</name>
    <dbReference type="NCBI Taxonomy" id="428564"/>
    <lineage>
        <taxon>Eukaryota</taxon>
        <taxon>Metazoa</taxon>
        <taxon>Ecdysozoa</taxon>
        <taxon>Arthropoda</taxon>
        <taxon>Hexapoda</taxon>
        <taxon>Insecta</taxon>
        <taxon>Pterygota</taxon>
        <taxon>Neoptera</taxon>
        <taxon>Paraneoptera</taxon>
        <taxon>Hemiptera</taxon>
        <taxon>Sternorrhyncha</taxon>
        <taxon>Psylloidea</taxon>
        <taxon>Psyllidae</taxon>
        <taxon>Psyllinae</taxon>
        <taxon>Cacopsylla</taxon>
    </lineage>
</organism>
<accession>A0A8D8TZ01</accession>
<proteinExistence type="predicted"/>
<name>A0A8D8TZ01_9HEMI</name>
<protein>
    <submittedName>
        <fullName evidence="1">Uncharacterized protein</fullName>
    </submittedName>
</protein>
<reference evidence="1" key="1">
    <citation type="submission" date="2021-05" db="EMBL/GenBank/DDBJ databases">
        <authorList>
            <person name="Alioto T."/>
            <person name="Alioto T."/>
            <person name="Gomez Garrido J."/>
        </authorList>
    </citation>
    <scope>NUCLEOTIDE SEQUENCE</scope>
</reference>
<dbReference type="AlphaFoldDB" id="A0A8D8TZ01"/>